<keyword evidence="2" id="KW-1185">Reference proteome</keyword>
<proteinExistence type="predicted"/>
<reference evidence="2" key="1">
    <citation type="submission" date="2015-09" db="EMBL/GenBank/DDBJ databases">
        <authorList>
            <person name="Graham D.E."/>
            <person name="Mahan K.M."/>
            <person name="Klingeman D.M."/>
            <person name="Fida T."/>
            <person name="Giannone R.J."/>
            <person name="Hettich R.L."/>
            <person name="Parry R.J."/>
            <person name="Spain J.C."/>
        </authorList>
    </citation>
    <scope>NUCLEOTIDE SEQUENCE [LARGE SCALE GENOMIC DNA]</scope>
    <source>
        <strain evidence="2">JCM 4701</strain>
    </source>
</reference>
<dbReference type="AlphaFoldDB" id="A0A2N8PAS5"/>
<evidence type="ECO:0000313" key="2">
    <source>
        <dbReference type="Proteomes" id="UP000236047"/>
    </source>
</evidence>
<protein>
    <submittedName>
        <fullName evidence="1">Uncharacterized protein</fullName>
    </submittedName>
</protein>
<comment type="caution">
    <text evidence="1">The sequence shown here is derived from an EMBL/GenBank/DDBJ whole genome shotgun (WGS) entry which is preliminary data.</text>
</comment>
<dbReference type="Proteomes" id="UP000236047">
    <property type="component" value="Unassembled WGS sequence"/>
</dbReference>
<name>A0A2N8PAS5_STRNR</name>
<gene>
    <name evidence="1" type="ORF">AOB60_28815</name>
</gene>
<organism evidence="1 2">
    <name type="scientific">Streptomyces noursei</name>
    <name type="common">Streptomyces albulus</name>
    <dbReference type="NCBI Taxonomy" id="1971"/>
    <lineage>
        <taxon>Bacteria</taxon>
        <taxon>Bacillati</taxon>
        <taxon>Actinomycetota</taxon>
        <taxon>Actinomycetes</taxon>
        <taxon>Kitasatosporales</taxon>
        <taxon>Streptomycetaceae</taxon>
        <taxon>Streptomyces</taxon>
    </lineage>
</organism>
<sequence length="59" mass="6993">MEFHCKPEVLAWLKQYEVKPTNEPGRYAVPADKIDEFNKYVEKTKVQPLDSGGSRRRRR</sequence>
<dbReference type="EMBL" id="LJSN01000003">
    <property type="protein sequence ID" value="PNE38124.1"/>
    <property type="molecule type" value="Genomic_DNA"/>
</dbReference>
<evidence type="ECO:0000313" key="1">
    <source>
        <dbReference type="EMBL" id="PNE38124.1"/>
    </source>
</evidence>
<accession>A0A2N8PAS5</accession>